<dbReference type="PRINTS" id="PR00792">
    <property type="entry name" value="PEPSIN"/>
</dbReference>
<feature type="disulfide bond" evidence="6">
    <location>
        <begin position="142"/>
        <end position="147"/>
    </location>
</feature>
<evidence type="ECO:0000256" key="3">
    <source>
        <dbReference type="ARBA" id="ARBA00022750"/>
    </source>
</evidence>
<evidence type="ECO:0000256" key="6">
    <source>
        <dbReference type="PIRSR" id="PIRSR601461-2"/>
    </source>
</evidence>
<dbReference type="InterPro" id="IPR033121">
    <property type="entry name" value="PEPTIDASE_A1"/>
</dbReference>
<dbReference type="Proteomes" id="UP000256964">
    <property type="component" value="Unassembled WGS sequence"/>
</dbReference>
<evidence type="ECO:0000256" key="7">
    <source>
        <dbReference type="RuleBase" id="RU000454"/>
    </source>
</evidence>
<evidence type="ECO:0000256" key="5">
    <source>
        <dbReference type="PIRSR" id="PIRSR601461-1"/>
    </source>
</evidence>
<organism evidence="10 11">
    <name type="scientific">Lentinus brumalis</name>
    <dbReference type="NCBI Taxonomy" id="2498619"/>
    <lineage>
        <taxon>Eukaryota</taxon>
        <taxon>Fungi</taxon>
        <taxon>Dikarya</taxon>
        <taxon>Basidiomycota</taxon>
        <taxon>Agaricomycotina</taxon>
        <taxon>Agaricomycetes</taxon>
        <taxon>Polyporales</taxon>
        <taxon>Polyporaceae</taxon>
        <taxon>Lentinus</taxon>
    </lineage>
</organism>
<dbReference type="Gene3D" id="2.40.70.10">
    <property type="entry name" value="Acid Proteases"/>
    <property type="match status" value="2"/>
</dbReference>
<dbReference type="SUPFAM" id="SSF50630">
    <property type="entry name" value="Acid proteases"/>
    <property type="match status" value="1"/>
</dbReference>
<evidence type="ECO:0000256" key="8">
    <source>
        <dbReference type="SAM" id="SignalP"/>
    </source>
</evidence>
<dbReference type="PANTHER" id="PTHR47966">
    <property type="entry name" value="BETA-SITE APP-CLEAVING ENZYME, ISOFORM A-RELATED"/>
    <property type="match status" value="1"/>
</dbReference>
<keyword evidence="4 7" id="KW-0378">Hydrolase</keyword>
<dbReference type="InterPro" id="IPR001969">
    <property type="entry name" value="Aspartic_peptidase_AS"/>
</dbReference>
<proteinExistence type="inferred from homology"/>
<feature type="active site" evidence="5">
    <location>
        <position position="129"/>
    </location>
</feature>
<dbReference type="EMBL" id="KZ857381">
    <property type="protein sequence ID" value="RDX55898.1"/>
    <property type="molecule type" value="Genomic_DNA"/>
</dbReference>
<keyword evidence="3 7" id="KW-0064">Aspartyl protease</keyword>
<evidence type="ECO:0000256" key="4">
    <source>
        <dbReference type="ARBA" id="ARBA00022801"/>
    </source>
</evidence>
<dbReference type="FunFam" id="2.40.70.10:FF:000115">
    <property type="entry name" value="Lysosomal aspartic protease"/>
    <property type="match status" value="1"/>
</dbReference>
<dbReference type="CDD" id="cd05471">
    <property type="entry name" value="pepsin_like"/>
    <property type="match status" value="1"/>
</dbReference>
<dbReference type="Pfam" id="PF00026">
    <property type="entry name" value="Asp"/>
    <property type="match status" value="1"/>
</dbReference>
<dbReference type="AlphaFoldDB" id="A0A371DTS6"/>
<dbReference type="PANTHER" id="PTHR47966:SF51">
    <property type="entry name" value="BETA-SITE APP-CLEAVING ENZYME, ISOFORM A-RELATED"/>
    <property type="match status" value="1"/>
</dbReference>
<dbReference type="PROSITE" id="PS00141">
    <property type="entry name" value="ASP_PROTEASE"/>
    <property type="match status" value="1"/>
</dbReference>
<keyword evidence="11" id="KW-1185">Reference proteome</keyword>
<feature type="signal peptide" evidence="8">
    <location>
        <begin position="1"/>
        <end position="18"/>
    </location>
</feature>
<protein>
    <submittedName>
        <fullName evidence="10">Acid protease</fullName>
    </submittedName>
</protein>
<keyword evidence="8" id="KW-0732">Signal</keyword>
<dbReference type="GO" id="GO:0004190">
    <property type="term" value="F:aspartic-type endopeptidase activity"/>
    <property type="evidence" value="ECO:0007669"/>
    <property type="project" value="UniProtKB-KW"/>
</dbReference>
<feature type="chain" id="PRO_5016663669" evidence="8">
    <location>
        <begin position="19"/>
        <end position="421"/>
    </location>
</feature>
<dbReference type="InterPro" id="IPR021109">
    <property type="entry name" value="Peptidase_aspartic_dom_sf"/>
</dbReference>
<evidence type="ECO:0000256" key="2">
    <source>
        <dbReference type="ARBA" id="ARBA00022670"/>
    </source>
</evidence>
<feature type="domain" description="Peptidase A1" evidence="9">
    <location>
        <begin position="111"/>
        <end position="418"/>
    </location>
</feature>
<gene>
    <name evidence="10" type="ORF">OH76DRAFT_1452042</name>
</gene>
<dbReference type="OrthoDB" id="15189at2759"/>
<accession>A0A371DTS6</accession>
<evidence type="ECO:0000256" key="1">
    <source>
        <dbReference type="ARBA" id="ARBA00007447"/>
    </source>
</evidence>
<evidence type="ECO:0000313" key="10">
    <source>
        <dbReference type="EMBL" id="RDX55898.1"/>
    </source>
</evidence>
<dbReference type="STRING" id="139420.A0A371DTS6"/>
<feature type="active site" evidence="5">
    <location>
        <position position="308"/>
    </location>
</feature>
<name>A0A371DTS6_9APHY</name>
<dbReference type="PROSITE" id="PS51767">
    <property type="entry name" value="PEPTIDASE_A1"/>
    <property type="match status" value="1"/>
</dbReference>
<comment type="similarity">
    <text evidence="1 7">Belongs to the peptidase A1 family.</text>
</comment>
<keyword evidence="2 7" id="KW-0645">Protease</keyword>
<dbReference type="InterPro" id="IPR034164">
    <property type="entry name" value="Pepsin-like_dom"/>
</dbReference>
<dbReference type="InterPro" id="IPR001461">
    <property type="entry name" value="Aspartic_peptidase_A1"/>
</dbReference>
<dbReference type="GO" id="GO:0006508">
    <property type="term" value="P:proteolysis"/>
    <property type="evidence" value="ECO:0007669"/>
    <property type="project" value="UniProtKB-KW"/>
</dbReference>
<reference evidence="10 11" key="1">
    <citation type="journal article" date="2018" name="Biotechnol. Biofuels">
        <title>Integrative visual omics of the white-rot fungus Polyporus brumalis exposes the biotechnological potential of its oxidative enzymes for delignifying raw plant biomass.</title>
        <authorList>
            <person name="Miyauchi S."/>
            <person name="Rancon A."/>
            <person name="Drula E."/>
            <person name="Hage H."/>
            <person name="Chaduli D."/>
            <person name="Favel A."/>
            <person name="Grisel S."/>
            <person name="Henrissat B."/>
            <person name="Herpoel-Gimbert I."/>
            <person name="Ruiz-Duenas F.J."/>
            <person name="Chevret D."/>
            <person name="Hainaut M."/>
            <person name="Lin J."/>
            <person name="Wang M."/>
            <person name="Pangilinan J."/>
            <person name="Lipzen A."/>
            <person name="Lesage-Meessen L."/>
            <person name="Navarro D."/>
            <person name="Riley R."/>
            <person name="Grigoriev I.V."/>
            <person name="Zhou S."/>
            <person name="Raouche S."/>
            <person name="Rosso M.N."/>
        </authorList>
    </citation>
    <scope>NUCLEOTIDE SEQUENCE [LARGE SCALE GENOMIC DNA]</scope>
    <source>
        <strain evidence="10 11">BRFM 1820</strain>
    </source>
</reference>
<sequence length="421" mass="44462">MSIKVSFTLLSFVLSSAAGPVLHVNGGSVALNERRTLTDDDGWFNHETAARQVARDHNKHRNNLINLEKNHGREAFNQGADILPPMDFTSNLSNQKRQAESLTNEANDQYWAGSINIGNPGASFLVNFDTGSADLWVPSTNCTDSACAKKQKYSSSASSSGVPTSSSFTIQYGDGSTVAGPVWTENVVAAGVKVAAQYFSPVSSLSPMFGNEKADGILGLAFPAISNMHKTPFLLAAKNQGTIKSALFGFKLAKSGSELYLGGTNPSLYTGDIEYHSVTGKAGYWQIGGGKLNAGNSLVASGLTTIIDSGTTLIYGPPDQVDALYKNVPGAAPYTSMPGFYSFPCASVPSNIAFNWGGKNWTISAANMNAGKVSLTQCIGTIAGKDLGLGKSTWLVGDSFMKNVYTAFSFDKNSVGFATLK</sequence>
<keyword evidence="6" id="KW-1015">Disulfide bond</keyword>
<evidence type="ECO:0000313" key="11">
    <source>
        <dbReference type="Proteomes" id="UP000256964"/>
    </source>
</evidence>
<evidence type="ECO:0000259" key="9">
    <source>
        <dbReference type="PROSITE" id="PS51767"/>
    </source>
</evidence>